<dbReference type="SUPFAM" id="SSF55729">
    <property type="entry name" value="Acyl-CoA N-acyltransferases (Nat)"/>
    <property type="match status" value="1"/>
</dbReference>
<evidence type="ECO:0000313" key="3">
    <source>
        <dbReference type="Proteomes" id="UP000285961"/>
    </source>
</evidence>
<dbReference type="AlphaFoldDB" id="A0A419F9U6"/>
<dbReference type="Gene3D" id="3.40.630.30">
    <property type="match status" value="1"/>
</dbReference>
<dbReference type="InterPro" id="IPR000182">
    <property type="entry name" value="GNAT_dom"/>
</dbReference>
<organism evidence="2 3">
    <name type="scientific">Candidatus Abyssobacteria bacterium SURF_17</name>
    <dbReference type="NCBI Taxonomy" id="2093361"/>
    <lineage>
        <taxon>Bacteria</taxon>
        <taxon>Pseudomonadati</taxon>
        <taxon>Candidatus Hydrogenedentota</taxon>
        <taxon>Candidatus Abyssobacteria</taxon>
    </lineage>
</organism>
<keyword evidence="2" id="KW-0808">Transferase</keyword>
<evidence type="ECO:0000313" key="2">
    <source>
        <dbReference type="EMBL" id="RJP75679.1"/>
    </source>
</evidence>
<dbReference type="PROSITE" id="PS51186">
    <property type="entry name" value="GNAT"/>
    <property type="match status" value="1"/>
</dbReference>
<feature type="domain" description="N-acetyltransferase" evidence="1">
    <location>
        <begin position="21"/>
        <end position="178"/>
    </location>
</feature>
<name>A0A419F9U6_9BACT</name>
<reference evidence="2 3" key="1">
    <citation type="journal article" date="2017" name="ISME J.">
        <title>Energy and carbon metabolisms in a deep terrestrial subsurface fluid microbial community.</title>
        <authorList>
            <person name="Momper L."/>
            <person name="Jungbluth S.P."/>
            <person name="Lee M.D."/>
            <person name="Amend J.P."/>
        </authorList>
    </citation>
    <scope>NUCLEOTIDE SEQUENCE [LARGE SCALE GENOMIC DNA]</scope>
    <source>
        <strain evidence="2">SURF_17</strain>
    </source>
</reference>
<comment type="caution">
    <text evidence="2">The sequence shown here is derived from an EMBL/GenBank/DDBJ whole genome shotgun (WGS) entry which is preliminary data.</text>
</comment>
<gene>
    <name evidence="2" type="ORF">C4532_00185</name>
</gene>
<sequence>MGREYPAQYSKTSRLNDGTEIFLRPIKPTDDSLLVEMFNGLSKKTIQLRFFSTLKYMPKEQLERFTRVDYEKQMAIVALVREGEREWMVAVGRYTLDEKEEGAAEFAIVVQDAYQGRGIGTEVLWHLAHVAKLQNVRVIIGYIMDENTRMFAVLKRSGLTMTRRHWDRGITRVDIPIDENVQIQ</sequence>
<evidence type="ECO:0000259" key="1">
    <source>
        <dbReference type="PROSITE" id="PS51186"/>
    </source>
</evidence>
<dbReference type="Pfam" id="PF13302">
    <property type="entry name" value="Acetyltransf_3"/>
    <property type="match status" value="1"/>
</dbReference>
<dbReference type="CDD" id="cd04301">
    <property type="entry name" value="NAT_SF"/>
    <property type="match status" value="1"/>
</dbReference>
<dbReference type="EMBL" id="QZKI01000001">
    <property type="protein sequence ID" value="RJP75679.1"/>
    <property type="molecule type" value="Genomic_DNA"/>
</dbReference>
<dbReference type="Proteomes" id="UP000285961">
    <property type="component" value="Unassembled WGS sequence"/>
</dbReference>
<accession>A0A419F9U6</accession>
<dbReference type="GO" id="GO:0016747">
    <property type="term" value="F:acyltransferase activity, transferring groups other than amino-acyl groups"/>
    <property type="evidence" value="ECO:0007669"/>
    <property type="project" value="InterPro"/>
</dbReference>
<protein>
    <submittedName>
        <fullName evidence="2">N-acetyltransferase</fullName>
    </submittedName>
</protein>
<proteinExistence type="predicted"/>
<dbReference type="InterPro" id="IPR016181">
    <property type="entry name" value="Acyl_CoA_acyltransferase"/>
</dbReference>